<feature type="domain" description="RNA polymerase sigma factor 54 core-binding" evidence="10">
    <location>
        <begin position="76"/>
        <end position="263"/>
    </location>
</feature>
<dbReference type="PIRSF" id="PIRSF000774">
    <property type="entry name" value="RpoN"/>
    <property type="match status" value="1"/>
</dbReference>
<evidence type="ECO:0000256" key="5">
    <source>
        <dbReference type="ARBA" id="ARBA00023015"/>
    </source>
</evidence>
<reference evidence="11 12" key="1">
    <citation type="submission" date="2023-03" db="EMBL/GenBank/DDBJ databases">
        <title>Bacillus Genome Sequencing.</title>
        <authorList>
            <person name="Dunlap C."/>
        </authorList>
    </citation>
    <scope>NUCLEOTIDE SEQUENCE [LARGE SCALE GENOMIC DNA]</scope>
    <source>
        <strain evidence="11 12">NRS-1717</strain>
    </source>
</reference>
<keyword evidence="2" id="KW-0240">DNA-directed RNA polymerase</keyword>
<evidence type="ECO:0000256" key="6">
    <source>
        <dbReference type="ARBA" id="ARBA00023082"/>
    </source>
</evidence>
<dbReference type="EMBL" id="JARTFS010000013">
    <property type="protein sequence ID" value="MED4402832.1"/>
    <property type="molecule type" value="Genomic_DNA"/>
</dbReference>
<dbReference type="RefSeq" id="WP_066224983.1">
    <property type="nucleotide sequence ID" value="NZ_JARTFQ010000004.1"/>
</dbReference>
<dbReference type="Pfam" id="PF00309">
    <property type="entry name" value="Sigma54_AID"/>
    <property type="match status" value="1"/>
</dbReference>
<comment type="caution">
    <text evidence="11">The sequence shown here is derived from an EMBL/GenBank/DDBJ whole genome shotgun (WGS) entry which is preliminary data.</text>
</comment>
<dbReference type="PROSITE" id="PS00717">
    <property type="entry name" value="SIGMA54_1"/>
    <property type="match status" value="1"/>
</dbReference>
<keyword evidence="5" id="KW-0805">Transcription regulation</keyword>
<evidence type="ECO:0000313" key="11">
    <source>
        <dbReference type="EMBL" id="MED4402832.1"/>
    </source>
</evidence>
<name>A0ABU6P0D8_9BACI</name>
<dbReference type="InterPro" id="IPR007046">
    <property type="entry name" value="RNA_pol_sigma_54_core-bd"/>
</dbReference>
<dbReference type="PANTHER" id="PTHR32248">
    <property type="entry name" value="RNA POLYMERASE SIGMA-54 FACTOR"/>
    <property type="match status" value="1"/>
</dbReference>
<dbReference type="Gene3D" id="1.10.10.60">
    <property type="entry name" value="Homeodomain-like"/>
    <property type="match status" value="1"/>
</dbReference>
<dbReference type="PROSITE" id="PS00718">
    <property type="entry name" value="SIGMA54_2"/>
    <property type="match status" value="1"/>
</dbReference>
<comment type="similarity">
    <text evidence="1">Belongs to the sigma-54 factor family.</text>
</comment>
<keyword evidence="4" id="KW-0548">Nucleotidyltransferase</keyword>
<evidence type="ECO:0000256" key="7">
    <source>
        <dbReference type="ARBA" id="ARBA00023125"/>
    </source>
</evidence>
<gene>
    <name evidence="11" type="primary">rpoN</name>
    <name evidence="11" type="ORF">P9271_16120</name>
</gene>
<evidence type="ECO:0000256" key="2">
    <source>
        <dbReference type="ARBA" id="ARBA00022478"/>
    </source>
</evidence>
<evidence type="ECO:0000259" key="9">
    <source>
        <dbReference type="Pfam" id="PF04552"/>
    </source>
</evidence>
<feature type="domain" description="RNA polymerase sigma factor 54 DNA-binding" evidence="9">
    <location>
        <begin position="277"/>
        <end position="435"/>
    </location>
</feature>
<evidence type="ECO:0000313" key="12">
    <source>
        <dbReference type="Proteomes" id="UP001342826"/>
    </source>
</evidence>
<proteinExistence type="inferred from homology"/>
<dbReference type="GeneID" id="301139436"/>
<dbReference type="InterPro" id="IPR007634">
    <property type="entry name" value="RNA_pol_sigma_54_DNA-bd"/>
</dbReference>
<dbReference type="Proteomes" id="UP001342826">
    <property type="component" value="Unassembled WGS sequence"/>
</dbReference>
<dbReference type="PANTHER" id="PTHR32248:SF4">
    <property type="entry name" value="RNA POLYMERASE SIGMA-54 FACTOR"/>
    <property type="match status" value="1"/>
</dbReference>
<keyword evidence="12" id="KW-1185">Reference proteome</keyword>
<evidence type="ECO:0000256" key="1">
    <source>
        <dbReference type="ARBA" id="ARBA00008798"/>
    </source>
</evidence>
<dbReference type="Pfam" id="PF04963">
    <property type="entry name" value="Sigma54_CBD"/>
    <property type="match status" value="1"/>
</dbReference>
<keyword evidence="7" id="KW-0238">DNA-binding</keyword>
<accession>A0ABU6P0D8</accession>
<dbReference type="PRINTS" id="PR00045">
    <property type="entry name" value="SIGMA54FCT"/>
</dbReference>
<dbReference type="Pfam" id="PF04552">
    <property type="entry name" value="Sigma54_DBD"/>
    <property type="match status" value="1"/>
</dbReference>
<dbReference type="PROSITE" id="PS50044">
    <property type="entry name" value="SIGMA54_3"/>
    <property type="match status" value="1"/>
</dbReference>
<evidence type="ECO:0000256" key="4">
    <source>
        <dbReference type="ARBA" id="ARBA00022695"/>
    </source>
</evidence>
<evidence type="ECO:0000259" key="10">
    <source>
        <dbReference type="Pfam" id="PF04963"/>
    </source>
</evidence>
<evidence type="ECO:0000256" key="3">
    <source>
        <dbReference type="ARBA" id="ARBA00022679"/>
    </source>
</evidence>
<dbReference type="InterPro" id="IPR000394">
    <property type="entry name" value="RNA_pol_sigma_54"/>
</dbReference>
<evidence type="ECO:0000256" key="8">
    <source>
        <dbReference type="ARBA" id="ARBA00023163"/>
    </source>
</evidence>
<dbReference type="NCBIfam" id="TIGR02395">
    <property type="entry name" value="rpoN_sigma"/>
    <property type="match status" value="1"/>
</dbReference>
<dbReference type="Gene3D" id="1.10.10.1330">
    <property type="entry name" value="RNA polymerase sigma-54 factor, core-binding domain"/>
    <property type="match status" value="1"/>
</dbReference>
<sequence length="439" mass="50933">MDMRIGIVQEQSLTLNMTQEIRQAIALLQYSSAELASYIQDIAMDNPLIEVKETAFSNKMTKQSNREINGAGSFLIENVSKENISLEQHLRSQLVDMKLSPKEKRCLFLLIHGLDSNGYLQEDISQLAENINVPEKFLGRQLLVLQSLEPAGVGARSLQECILLQLRRLQARNMMAEEIITHYFELFAKRSWKQLSGKLNISLNEIQDIHDQIKMLDPRPGLKYENTDTTYVRPDMSIRINDDELHIYYHDEMTPEVKISSDYKQYINKTIDKEFKSYVSRKIQQCKWLEKSLQQRKETMLKVMKVIAYKQMAFFKKGKAFLKPLTLKDVAKSLQIHESTVSRAIKDKYVQTPQGLVEMKFFFSTNIDPKNEQNISSATVKERIAELILHENKNSPLSDQKIANLLQNDYRINISRRTVAKYRAALNIASSVKRKEYER</sequence>
<keyword evidence="8" id="KW-0804">Transcription</keyword>
<dbReference type="InterPro" id="IPR038709">
    <property type="entry name" value="RpoN_core-bd_sf"/>
</dbReference>
<keyword evidence="6" id="KW-0731">Sigma factor</keyword>
<organism evidence="11 12">
    <name type="scientific">Metabacillus fastidiosus</name>
    <dbReference type="NCBI Taxonomy" id="1458"/>
    <lineage>
        <taxon>Bacteria</taxon>
        <taxon>Bacillati</taxon>
        <taxon>Bacillota</taxon>
        <taxon>Bacilli</taxon>
        <taxon>Bacillales</taxon>
        <taxon>Bacillaceae</taxon>
        <taxon>Metabacillus</taxon>
    </lineage>
</organism>
<protein>
    <submittedName>
        <fullName evidence="11">RNA polymerase factor sigma-54</fullName>
    </submittedName>
</protein>
<keyword evidence="3" id="KW-0808">Transferase</keyword>